<feature type="region of interest" description="Disordered" evidence="7">
    <location>
        <begin position="234"/>
        <end position="253"/>
    </location>
</feature>
<feature type="compositionally biased region" description="Gly residues" evidence="7">
    <location>
        <begin position="534"/>
        <end position="559"/>
    </location>
</feature>
<feature type="region of interest" description="Disordered" evidence="7">
    <location>
        <begin position="22"/>
        <end position="50"/>
    </location>
</feature>
<evidence type="ECO:0000313" key="9">
    <source>
        <dbReference type="Proteomes" id="UP000002630"/>
    </source>
</evidence>
<protein>
    <submittedName>
        <fullName evidence="8">Uncharacterized protein</fullName>
    </submittedName>
</protein>
<evidence type="ECO:0000256" key="7">
    <source>
        <dbReference type="SAM" id="MobiDB-lite"/>
    </source>
</evidence>
<evidence type="ECO:0000256" key="2">
    <source>
        <dbReference type="ARBA" id="ARBA00022741"/>
    </source>
</evidence>
<evidence type="ECO:0000256" key="3">
    <source>
        <dbReference type="ARBA" id="ARBA00022763"/>
    </source>
</evidence>
<dbReference type="GO" id="GO:0003682">
    <property type="term" value="F:chromatin binding"/>
    <property type="evidence" value="ECO:0007669"/>
    <property type="project" value="TreeGrafter"/>
</dbReference>
<feature type="compositionally biased region" description="Low complexity" evidence="7">
    <location>
        <begin position="509"/>
        <end position="521"/>
    </location>
</feature>
<evidence type="ECO:0000313" key="8">
    <source>
        <dbReference type="EMBL" id="CBJ49197.1"/>
    </source>
</evidence>
<dbReference type="InterPro" id="IPR004582">
    <property type="entry name" value="Checkpoint_prot_Rad17_Rad24"/>
</dbReference>
<name>D7FR72_ECTSI</name>
<organism evidence="8 9">
    <name type="scientific">Ectocarpus siliculosus</name>
    <name type="common">Brown alga</name>
    <name type="synonym">Conferva siliculosa</name>
    <dbReference type="NCBI Taxonomy" id="2880"/>
    <lineage>
        <taxon>Eukaryota</taxon>
        <taxon>Sar</taxon>
        <taxon>Stramenopiles</taxon>
        <taxon>Ochrophyta</taxon>
        <taxon>PX clade</taxon>
        <taxon>Phaeophyceae</taxon>
        <taxon>Ectocarpales</taxon>
        <taxon>Ectocarpaceae</taxon>
        <taxon>Ectocarpus</taxon>
    </lineage>
</organism>
<feature type="compositionally biased region" description="Low complexity" evidence="7">
    <location>
        <begin position="200"/>
        <end position="209"/>
    </location>
</feature>
<proteinExistence type="predicted"/>
<gene>
    <name evidence="8" type="ORF">Esi_0211_0018</name>
</gene>
<dbReference type="STRING" id="2880.D7FR72"/>
<keyword evidence="3" id="KW-0227">DNA damage</keyword>
<dbReference type="eggNOG" id="KOG1970">
    <property type="taxonomic scope" value="Eukaryota"/>
</dbReference>
<dbReference type="PANTHER" id="PTHR12172:SF0">
    <property type="entry name" value="CELL CYCLE CHECKPOINT PROTEIN RAD17"/>
    <property type="match status" value="1"/>
</dbReference>
<dbReference type="Proteomes" id="UP000002630">
    <property type="component" value="Linkage Group LG06"/>
</dbReference>
<reference evidence="8 9" key="1">
    <citation type="journal article" date="2010" name="Nature">
        <title>The Ectocarpus genome and the independent evolution of multicellularity in brown algae.</title>
        <authorList>
            <person name="Cock J.M."/>
            <person name="Sterck L."/>
            <person name="Rouze P."/>
            <person name="Scornet D."/>
            <person name="Allen A.E."/>
            <person name="Amoutzias G."/>
            <person name="Anthouard V."/>
            <person name="Artiguenave F."/>
            <person name="Aury J.M."/>
            <person name="Badger J.H."/>
            <person name="Beszteri B."/>
            <person name="Billiau K."/>
            <person name="Bonnet E."/>
            <person name="Bothwell J.H."/>
            <person name="Bowler C."/>
            <person name="Boyen C."/>
            <person name="Brownlee C."/>
            <person name="Carrano C.J."/>
            <person name="Charrier B."/>
            <person name="Cho G.Y."/>
            <person name="Coelho S.M."/>
            <person name="Collen J."/>
            <person name="Corre E."/>
            <person name="Da Silva C."/>
            <person name="Delage L."/>
            <person name="Delaroque N."/>
            <person name="Dittami S.M."/>
            <person name="Doulbeau S."/>
            <person name="Elias M."/>
            <person name="Farnham G."/>
            <person name="Gachon C.M."/>
            <person name="Gschloessl B."/>
            <person name="Heesch S."/>
            <person name="Jabbari K."/>
            <person name="Jubin C."/>
            <person name="Kawai H."/>
            <person name="Kimura K."/>
            <person name="Kloareg B."/>
            <person name="Kupper F.C."/>
            <person name="Lang D."/>
            <person name="Le Bail A."/>
            <person name="Leblanc C."/>
            <person name="Lerouge P."/>
            <person name="Lohr M."/>
            <person name="Lopez P.J."/>
            <person name="Martens C."/>
            <person name="Maumus F."/>
            <person name="Michel G."/>
            <person name="Miranda-Saavedra D."/>
            <person name="Morales J."/>
            <person name="Moreau H."/>
            <person name="Motomura T."/>
            <person name="Nagasato C."/>
            <person name="Napoli C.A."/>
            <person name="Nelson D.R."/>
            <person name="Nyvall-Collen P."/>
            <person name="Peters A.F."/>
            <person name="Pommier C."/>
            <person name="Potin P."/>
            <person name="Poulain J."/>
            <person name="Quesneville H."/>
            <person name="Read B."/>
            <person name="Rensing S.A."/>
            <person name="Ritter A."/>
            <person name="Rousvoal S."/>
            <person name="Samanta M."/>
            <person name="Samson G."/>
            <person name="Schroeder D.C."/>
            <person name="Segurens B."/>
            <person name="Strittmatter M."/>
            <person name="Tonon T."/>
            <person name="Tregear J.W."/>
            <person name="Valentin K."/>
            <person name="von Dassow P."/>
            <person name="Yamagishi T."/>
            <person name="Van de Peer Y."/>
            <person name="Wincker P."/>
        </authorList>
    </citation>
    <scope>NUCLEOTIDE SEQUENCE [LARGE SCALE GENOMIC DNA]</scope>
    <source>
        <strain evidence="9">Ec32 / CCAP1310/4</strain>
    </source>
</reference>
<feature type="compositionally biased region" description="Gly residues" evidence="7">
    <location>
        <begin position="39"/>
        <end position="49"/>
    </location>
</feature>
<dbReference type="GO" id="GO:0005634">
    <property type="term" value="C:nucleus"/>
    <property type="evidence" value="ECO:0007669"/>
    <property type="project" value="UniProtKB-SubCell"/>
</dbReference>
<feature type="region of interest" description="Disordered" evidence="7">
    <location>
        <begin position="479"/>
        <end position="498"/>
    </location>
</feature>
<evidence type="ECO:0000256" key="5">
    <source>
        <dbReference type="ARBA" id="ARBA00023242"/>
    </source>
</evidence>
<evidence type="ECO:0000256" key="6">
    <source>
        <dbReference type="ARBA" id="ARBA00023306"/>
    </source>
</evidence>
<dbReference type="GO" id="GO:0003689">
    <property type="term" value="F:DNA clamp loader activity"/>
    <property type="evidence" value="ECO:0007669"/>
    <property type="project" value="TreeGrafter"/>
</dbReference>
<dbReference type="PANTHER" id="PTHR12172">
    <property type="entry name" value="CELL CYCLE CHECKPOINT PROTEIN RAD17"/>
    <property type="match status" value="1"/>
</dbReference>
<feature type="compositionally biased region" description="Low complexity" evidence="7">
    <location>
        <begin position="22"/>
        <end position="38"/>
    </location>
</feature>
<evidence type="ECO:0000256" key="4">
    <source>
        <dbReference type="ARBA" id="ARBA00022840"/>
    </source>
</evidence>
<feature type="compositionally biased region" description="Acidic residues" evidence="7">
    <location>
        <begin position="568"/>
        <end position="580"/>
    </location>
</feature>
<dbReference type="AlphaFoldDB" id="D7FR72"/>
<dbReference type="GO" id="GO:0033314">
    <property type="term" value="P:mitotic DNA replication checkpoint signaling"/>
    <property type="evidence" value="ECO:0007669"/>
    <property type="project" value="TreeGrafter"/>
</dbReference>
<dbReference type="GO" id="GO:0000077">
    <property type="term" value="P:DNA damage checkpoint signaling"/>
    <property type="evidence" value="ECO:0007669"/>
    <property type="project" value="TreeGrafter"/>
</dbReference>
<dbReference type="GO" id="GO:0006281">
    <property type="term" value="P:DNA repair"/>
    <property type="evidence" value="ECO:0007669"/>
    <property type="project" value="InterPro"/>
</dbReference>
<keyword evidence="9" id="KW-1185">Reference proteome</keyword>
<dbReference type="InParanoid" id="D7FR72"/>
<feature type="region of interest" description="Disordered" evidence="7">
    <location>
        <begin position="280"/>
        <end position="304"/>
    </location>
</feature>
<accession>D7FR72</accession>
<feature type="region of interest" description="Disordered" evidence="7">
    <location>
        <begin position="509"/>
        <end position="580"/>
    </location>
</feature>
<dbReference type="OrthoDB" id="10265971at2759"/>
<dbReference type="EMBL" id="FN648389">
    <property type="protein sequence ID" value="CBJ49197.1"/>
    <property type="molecule type" value="Genomic_DNA"/>
</dbReference>
<keyword evidence="6" id="KW-0131">Cell cycle</keyword>
<feature type="compositionally biased region" description="Gly residues" evidence="7">
    <location>
        <begin position="281"/>
        <end position="300"/>
    </location>
</feature>
<dbReference type="EMBL" id="FN649731">
    <property type="protein sequence ID" value="CBJ49197.1"/>
    <property type="molecule type" value="Genomic_DNA"/>
</dbReference>
<feature type="region of interest" description="Disordered" evidence="7">
    <location>
        <begin position="199"/>
        <end position="221"/>
    </location>
</feature>
<keyword evidence="5" id="KW-0539">Nucleus</keyword>
<keyword evidence="2" id="KW-0547">Nucleotide-binding</keyword>
<dbReference type="GO" id="GO:0005524">
    <property type="term" value="F:ATP binding"/>
    <property type="evidence" value="ECO:0007669"/>
    <property type="project" value="UniProtKB-KW"/>
</dbReference>
<keyword evidence="4" id="KW-0067">ATP-binding</keyword>
<comment type="subcellular location">
    <subcellularLocation>
        <location evidence="1">Nucleus</location>
    </subcellularLocation>
</comment>
<sequence length="580" mass="59736">MSSWQSGRSSYRALSVLAVTPSKAGASTGSRGGASDVSGSGGASAGGGGGKRRRVVLIEELPEVYGEEKKARLRSLMAECARSSPSPVIICWSQASESASYQSRLEQVLSRETLRMPGVQITTCNPINATLLRQHLKGVLALEGVSDPKGTLVQSAITTCAGLCRDRASCRTLLSGPTGDIRHALLNLQMSVGGRGGSGSTAAAAAVGRSNGGRGRAKRSGAAADAVAAVGGVGGRKKRGAGVSKSCAAAGGTGQRDTFLTQFHALGKLLYAKRVPPDSDGAGGWPTAGGGGGDGGGEGRGPLAFVPEDVLSQGGMELDWALAFLQYHCVDFYTDESELSQGLGYFSDADMFASRMFDSSRGYDGGGEQAVFPQRYAESIASRATAVSNRHPAKSRMRAFGAPKSFEMRRSRKEASGALRRFVGDAWDASGGDADALWASSRHLKEAVDTDLLPTARLITGEWEAEAALRSLLQRFMQDREQQQEGQQQDRTWATGTESAAAAAMHTDGGRLSLPAGGAAPASPPPLSWVKGAAAGGGGERGTAKGGGARRGGGVGGHGSTAAVSYGEGEEEDLDEIGDF</sequence>
<evidence type="ECO:0000256" key="1">
    <source>
        <dbReference type="ARBA" id="ARBA00004123"/>
    </source>
</evidence>